<keyword evidence="1" id="KW-0812">Transmembrane</keyword>
<sequence length="175" mass="19604">MSLLRKNTIDNIRWKDVCGKDNCLLLVICLACYLGLQVFRKYGGKGDGCTIAGAHVIDMFSIDRLVVHWISLFTFIYSYKEAFLWELFRYLCLFSLVKSIDRVSFVTEALRLGEEKAVALAAGKSPSTLSWNELSGEGGCRRTKPLSYTAGSVQRASFVDSKISHFRTSAFVFGC</sequence>
<evidence type="ECO:0000256" key="1">
    <source>
        <dbReference type="SAM" id="Phobius"/>
    </source>
</evidence>
<gene>
    <name evidence="2" type="ORF">C5167_036325</name>
</gene>
<dbReference type="Proteomes" id="UP000316621">
    <property type="component" value="Chromosome 1"/>
</dbReference>
<dbReference type="AlphaFoldDB" id="A0A4Y7I3B2"/>
<evidence type="ECO:0000313" key="3">
    <source>
        <dbReference type="Proteomes" id="UP000316621"/>
    </source>
</evidence>
<accession>A0A4Y7I3B2</accession>
<keyword evidence="1" id="KW-1133">Transmembrane helix</keyword>
<keyword evidence="3" id="KW-1185">Reference proteome</keyword>
<protein>
    <submittedName>
        <fullName evidence="2">Uncharacterized protein</fullName>
    </submittedName>
</protein>
<evidence type="ECO:0000313" key="2">
    <source>
        <dbReference type="EMBL" id="RZC43373.1"/>
    </source>
</evidence>
<dbReference type="Gramene" id="RZC43373">
    <property type="protein sequence ID" value="RZC43373"/>
    <property type="gene ID" value="C5167_036325"/>
</dbReference>
<proteinExistence type="predicted"/>
<dbReference type="EMBL" id="CM010715">
    <property type="protein sequence ID" value="RZC43373.1"/>
    <property type="molecule type" value="Genomic_DNA"/>
</dbReference>
<name>A0A4Y7I3B2_PAPSO</name>
<reference evidence="2 3" key="1">
    <citation type="journal article" date="2018" name="Science">
        <title>The opium poppy genome and morphinan production.</title>
        <authorList>
            <person name="Guo L."/>
            <person name="Winzer T."/>
            <person name="Yang X."/>
            <person name="Li Y."/>
            <person name="Ning Z."/>
            <person name="He Z."/>
            <person name="Teodor R."/>
            <person name="Lu Y."/>
            <person name="Bowser T.A."/>
            <person name="Graham I.A."/>
            <person name="Ye K."/>
        </authorList>
    </citation>
    <scope>NUCLEOTIDE SEQUENCE [LARGE SCALE GENOMIC DNA]</scope>
    <source>
        <strain evidence="3">cv. HN1</strain>
        <tissue evidence="2">Leaves</tissue>
    </source>
</reference>
<keyword evidence="1" id="KW-0472">Membrane</keyword>
<feature type="transmembrane region" description="Helical" evidence="1">
    <location>
        <begin position="21"/>
        <end position="39"/>
    </location>
</feature>
<feature type="transmembrane region" description="Helical" evidence="1">
    <location>
        <begin position="59"/>
        <end position="79"/>
    </location>
</feature>
<organism evidence="2 3">
    <name type="scientific">Papaver somniferum</name>
    <name type="common">Opium poppy</name>
    <dbReference type="NCBI Taxonomy" id="3469"/>
    <lineage>
        <taxon>Eukaryota</taxon>
        <taxon>Viridiplantae</taxon>
        <taxon>Streptophyta</taxon>
        <taxon>Embryophyta</taxon>
        <taxon>Tracheophyta</taxon>
        <taxon>Spermatophyta</taxon>
        <taxon>Magnoliopsida</taxon>
        <taxon>Ranunculales</taxon>
        <taxon>Papaveraceae</taxon>
        <taxon>Papaveroideae</taxon>
        <taxon>Papaver</taxon>
    </lineage>
</organism>